<name>A0A4Q7KK25_9PSEU</name>
<evidence type="ECO:0000256" key="3">
    <source>
        <dbReference type="ARBA" id="ARBA00023002"/>
    </source>
</evidence>
<evidence type="ECO:0000313" key="5">
    <source>
        <dbReference type="EMBL" id="RZS36805.1"/>
    </source>
</evidence>
<dbReference type="RefSeq" id="WP_130345439.1">
    <property type="nucleotide sequence ID" value="NZ_SGWQ01000006.1"/>
</dbReference>
<proteinExistence type="inferred from homology"/>
<dbReference type="EMBL" id="SGWQ01000006">
    <property type="protein sequence ID" value="RZS36805.1"/>
    <property type="molecule type" value="Genomic_DNA"/>
</dbReference>
<dbReference type="PROSITE" id="PS00061">
    <property type="entry name" value="ADH_SHORT"/>
    <property type="match status" value="1"/>
</dbReference>
<sequence length="241" mass="25127">MATKKIALITGANKGIGKEIARQLGEHGFTVLVGARDEGRGRAAVDNLVAGGADVRLAKLDVTDAESVADAAKEIERDHGRLDVLVNNVGILSAGESPVVGATLEVLWQTYATNVGGVLTVTNEMLPLLRKADRARIVNVSSALGSLTVLSDPAGVAASKPFAAYNSSKAALNALTIMLANELRDEGITVNAMDPGYTATDMNDHQGIRTVAEAATSAVRLSTMDNPPTAEFHSDEGIVPW</sequence>
<dbReference type="InterPro" id="IPR036291">
    <property type="entry name" value="NAD(P)-bd_dom_sf"/>
</dbReference>
<dbReference type="SUPFAM" id="SSF51735">
    <property type="entry name" value="NAD(P)-binding Rossmann-fold domains"/>
    <property type="match status" value="1"/>
</dbReference>
<evidence type="ECO:0000313" key="6">
    <source>
        <dbReference type="Proteomes" id="UP000294257"/>
    </source>
</evidence>
<evidence type="ECO:0000256" key="1">
    <source>
        <dbReference type="ARBA" id="ARBA00006484"/>
    </source>
</evidence>
<dbReference type="InterPro" id="IPR045313">
    <property type="entry name" value="CBR1-like"/>
</dbReference>
<dbReference type="Proteomes" id="UP000294257">
    <property type="component" value="Unassembled WGS sequence"/>
</dbReference>
<keyword evidence="6" id="KW-1185">Reference proteome</keyword>
<reference evidence="5 6" key="1">
    <citation type="submission" date="2019-02" db="EMBL/GenBank/DDBJ databases">
        <title>Genomic Encyclopedia of Type Strains, Phase IV (KMG-IV): sequencing the most valuable type-strain genomes for metagenomic binning, comparative biology and taxonomic classification.</title>
        <authorList>
            <person name="Goeker M."/>
        </authorList>
    </citation>
    <scope>NUCLEOTIDE SEQUENCE [LARGE SCALE GENOMIC DNA]</scope>
    <source>
        <strain evidence="5 6">DSM 101727</strain>
    </source>
</reference>
<keyword evidence="3" id="KW-0560">Oxidoreductase</keyword>
<dbReference type="PRINTS" id="PR00081">
    <property type="entry name" value="GDHRDH"/>
</dbReference>
<dbReference type="PRINTS" id="PR00080">
    <property type="entry name" value="SDRFAMILY"/>
</dbReference>
<comment type="caution">
    <text evidence="5">The sequence shown here is derived from an EMBL/GenBank/DDBJ whole genome shotgun (WGS) entry which is preliminary data.</text>
</comment>
<accession>A0A4Q7KK25</accession>
<dbReference type="InterPro" id="IPR002347">
    <property type="entry name" value="SDR_fam"/>
</dbReference>
<dbReference type="GO" id="GO:0016616">
    <property type="term" value="F:oxidoreductase activity, acting on the CH-OH group of donors, NAD or NADP as acceptor"/>
    <property type="evidence" value="ECO:0007669"/>
    <property type="project" value="InterPro"/>
</dbReference>
<gene>
    <name evidence="5" type="ORF">EV193_10639</name>
</gene>
<dbReference type="PANTHER" id="PTHR43490:SF99">
    <property type="entry name" value="SHORT-CHAIN DEHYDROGENASE_REDUCTASE"/>
    <property type="match status" value="1"/>
</dbReference>
<dbReference type="OrthoDB" id="9781117at2"/>
<dbReference type="Gene3D" id="3.40.50.720">
    <property type="entry name" value="NAD(P)-binding Rossmann-like Domain"/>
    <property type="match status" value="1"/>
</dbReference>
<evidence type="ECO:0000256" key="4">
    <source>
        <dbReference type="RuleBase" id="RU000363"/>
    </source>
</evidence>
<protein>
    <submittedName>
        <fullName evidence="5">NAD(P)-dependent dehydrogenase (Short-subunit alcohol dehydrogenase family)</fullName>
    </submittedName>
</protein>
<dbReference type="CDD" id="cd05324">
    <property type="entry name" value="carb_red_PTCR-like_SDR_c"/>
    <property type="match status" value="1"/>
</dbReference>
<dbReference type="InterPro" id="IPR020904">
    <property type="entry name" value="Sc_DH/Rdtase_CS"/>
</dbReference>
<dbReference type="AlphaFoldDB" id="A0A4Q7KK25"/>
<dbReference type="PANTHER" id="PTHR43490">
    <property type="entry name" value="(+)-NEOMENTHOL DEHYDROGENASE"/>
    <property type="match status" value="1"/>
</dbReference>
<evidence type="ECO:0000256" key="2">
    <source>
        <dbReference type="ARBA" id="ARBA00022857"/>
    </source>
</evidence>
<organism evidence="5 6">
    <name type="scientific">Herbihabitans rhizosphaerae</name>
    <dbReference type="NCBI Taxonomy" id="1872711"/>
    <lineage>
        <taxon>Bacteria</taxon>
        <taxon>Bacillati</taxon>
        <taxon>Actinomycetota</taxon>
        <taxon>Actinomycetes</taxon>
        <taxon>Pseudonocardiales</taxon>
        <taxon>Pseudonocardiaceae</taxon>
        <taxon>Herbihabitans</taxon>
    </lineage>
</organism>
<comment type="similarity">
    <text evidence="1 4">Belongs to the short-chain dehydrogenases/reductases (SDR) family.</text>
</comment>
<dbReference type="Pfam" id="PF00106">
    <property type="entry name" value="adh_short"/>
    <property type="match status" value="1"/>
</dbReference>
<keyword evidence="2" id="KW-0521">NADP</keyword>